<dbReference type="PROSITE" id="PS50240">
    <property type="entry name" value="TRYPSIN_DOM"/>
    <property type="match status" value="1"/>
</dbReference>
<dbReference type="Gene3D" id="2.40.10.10">
    <property type="entry name" value="Trypsin-like serine proteases"/>
    <property type="match status" value="1"/>
</dbReference>
<dbReference type="AlphaFoldDB" id="A0A9W6HZF0"/>
<feature type="chain" id="PRO_5040810714" evidence="3">
    <location>
        <begin position="35"/>
        <end position="276"/>
    </location>
</feature>
<dbReference type="GO" id="GO:0006508">
    <property type="term" value="P:proteolysis"/>
    <property type="evidence" value="ECO:0007669"/>
    <property type="project" value="UniProtKB-KW"/>
</dbReference>
<dbReference type="InterPro" id="IPR001314">
    <property type="entry name" value="Peptidase_S1A"/>
</dbReference>
<name>A0A9W6HZF0_9ACTN</name>
<keyword evidence="2" id="KW-1015">Disulfide bond</keyword>
<dbReference type="InterPro" id="IPR050430">
    <property type="entry name" value="Peptidase_S1"/>
</dbReference>
<dbReference type="InterPro" id="IPR043504">
    <property type="entry name" value="Peptidase_S1_PA_chymotrypsin"/>
</dbReference>
<evidence type="ECO:0000259" key="4">
    <source>
        <dbReference type="PROSITE" id="PS50240"/>
    </source>
</evidence>
<keyword evidence="5" id="KW-0378">Hydrolase</keyword>
<gene>
    <name evidence="5" type="ORF">GCM10017600_26160</name>
</gene>
<keyword evidence="5" id="KW-0645">Protease</keyword>
<accession>A0A9W6HZF0</accession>
<comment type="caution">
    <text evidence="5">The sequence shown here is derived from an EMBL/GenBank/DDBJ whole genome shotgun (WGS) entry which is preliminary data.</text>
</comment>
<evidence type="ECO:0000256" key="1">
    <source>
        <dbReference type="ARBA" id="ARBA00007664"/>
    </source>
</evidence>
<dbReference type="RefSeq" id="WP_271217676.1">
    <property type="nucleotide sequence ID" value="NZ_BAAAVD010000004.1"/>
</dbReference>
<keyword evidence="6" id="KW-1185">Reference proteome</keyword>
<dbReference type="GO" id="GO:0004252">
    <property type="term" value="F:serine-type endopeptidase activity"/>
    <property type="evidence" value="ECO:0007669"/>
    <property type="project" value="InterPro"/>
</dbReference>
<dbReference type="PROSITE" id="PS51257">
    <property type="entry name" value="PROKAR_LIPOPROTEIN"/>
    <property type="match status" value="1"/>
</dbReference>
<evidence type="ECO:0000256" key="3">
    <source>
        <dbReference type="SAM" id="SignalP"/>
    </source>
</evidence>
<reference evidence="5" key="2">
    <citation type="submission" date="2023-01" db="EMBL/GenBank/DDBJ databases">
        <authorList>
            <person name="Sun Q."/>
            <person name="Evtushenko L."/>
        </authorList>
    </citation>
    <scope>NUCLEOTIDE SEQUENCE</scope>
    <source>
        <strain evidence="5">VKM Ac-2007</strain>
    </source>
</reference>
<dbReference type="PROSITE" id="PS00134">
    <property type="entry name" value="TRYPSIN_HIS"/>
    <property type="match status" value="1"/>
</dbReference>
<feature type="domain" description="Peptidase S1" evidence="4">
    <location>
        <begin position="35"/>
        <end position="273"/>
    </location>
</feature>
<evidence type="ECO:0000313" key="5">
    <source>
        <dbReference type="EMBL" id="GLK09210.1"/>
    </source>
</evidence>
<evidence type="ECO:0000256" key="2">
    <source>
        <dbReference type="ARBA" id="ARBA00023157"/>
    </source>
</evidence>
<dbReference type="SUPFAM" id="SSF50494">
    <property type="entry name" value="Trypsin-like serine proteases"/>
    <property type="match status" value="1"/>
</dbReference>
<dbReference type="Proteomes" id="UP001143474">
    <property type="component" value="Unassembled WGS sequence"/>
</dbReference>
<keyword evidence="3" id="KW-0732">Signal</keyword>
<dbReference type="EMBL" id="BSEV01000004">
    <property type="protein sequence ID" value="GLK09210.1"/>
    <property type="molecule type" value="Genomic_DNA"/>
</dbReference>
<protein>
    <submittedName>
        <fullName evidence="5">Serine protease</fullName>
    </submittedName>
</protein>
<dbReference type="PANTHER" id="PTHR24276:SF98">
    <property type="entry name" value="FI18310P1-RELATED"/>
    <property type="match status" value="1"/>
</dbReference>
<dbReference type="FunFam" id="2.40.10.10:FF:000068">
    <property type="entry name" value="transmembrane protease serine 2"/>
    <property type="match status" value="1"/>
</dbReference>
<sequence length="276" mass="28873">MFGKKSFRRAMSRSAVVALAGAACLAATAGSAGAIINGTRPTESYGFMASIPITVPAMGLKDGNCGAALINPQWVVTAAHCVDMEIGSIVKGTVRIGSDQRKSGGAVRKIAQAITHPGYAQGTDKAPYNTVDLALIRLDKPVSIKPIPIARQAGKPGTPTRVIGFGITKFSKDPNEWKMAKQLRQLETRRGAISECGPGYASDTRLCTVSRKPKAMACNGDSGGPQIQRGRGGRWELIGVTSGPGAPSPSCAEGPGLYTNVTAYTDWINQTIRANS</sequence>
<reference evidence="5" key="1">
    <citation type="journal article" date="2014" name="Int. J. Syst. Evol. Microbiol.">
        <title>Complete genome sequence of Corynebacterium casei LMG S-19264T (=DSM 44701T), isolated from a smear-ripened cheese.</title>
        <authorList>
            <consortium name="US DOE Joint Genome Institute (JGI-PGF)"/>
            <person name="Walter F."/>
            <person name="Albersmeier A."/>
            <person name="Kalinowski J."/>
            <person name="Ruckert C."/>
        </authorList>
    </citation>
    <scope>NUCLEOTIDE SEQUENCE</scope>
    <source>
        <strain evidence="5">VKM Ac-2007</strain>
    </source>
</reference>
<dbReference type="PRINTS" id="PR00722">
    <property type="entry name" value="CHYMOTRYPSIN"/>
</dbReference>
<dbReference type="Pfam" id="PF00089">
    <property type="entry name" value="Trypsin"/>
    <property type="match status" value="1"/>
</dbReference>
<dbReference type="InterPro" id="IPR009003">
    <property type="entry name" value="Peptidase_S1_PA"/>
</dbReference>
<evidence type="ECO:0000313" key="6">
    <source>
        <dbReference type="Proteomes" id="UP001143474"/>
    </source>
</evidence>
<dbReference type="SMART" id="SM00020">
    <property type="entry name" value="Tryp_SPc"/>
    <property type="match status" value="1"/>
</dbReference>
<proteinExistence type="inferred from homology"/>
<comment type="similarity">
    <text evidence="1">Belongs to the peptidase S1 family.</text>
</comment>
<dbReference type="PANTHER" id="PTHR24276">
    <property type="entry name" value="POLYSERASE-RELATED"/>
    <property type="match status" value="1"/>
</dbReference>
<dbReference type="InterPro" id="IPR001254">
    <property type="entry name" value="Trypsin_dom"/>
</dbReference>
<organism evidence="5 6">
    <name type="scientific">Streptosporangium carneum</name>
    <dbReference type="NCBI Taxonomy" id="47481"/>
    <lineage>
        <taxon>Bacteria</taxon>
        <taxon>Bacillati</taxon>
        <taxon>Actinomycetota</taxon>
        <taxon>Actinomycetes</taxon>
        <taxon>Streptosporangiales</taxon>
        <taxon>Streptosporangiaceae</taxon>
        <taxon>Streptosporangium</taxon>
    </lineage>
</organism>
<feature type="signal peptide" evidence="3">
    <location>
        <begin position="1"/>
        <end position="34"/>
    </location>
</feature>
<dbReference type="InterPro" id="IPR018114">
    <property type="entry name" value="TRYPSIN_HIS"/>
</dbReference>
<dbReference type="CDD" id="cd00190">
    <property type="entry name" value="Tryp_SPc"/>
    <property type="match status" value="1"/>
</dbReference>